<evidence type="ECO:0000313" key="2">
    <source>
        <dbReference type="EMBL" id="ABD14708.1"/>
    </source>
</evidence>
<dbReference type="Pfam" id="PF12697">
    <property type="entry name" value="Abhydrolase_6"/>
    <property type="match status" value="1"/>
</dbReference>
<dbReference type="ESTHER" id="bacce-q20cj2">
    <property type="family name" value="6_AlphaBeta_hydrolase"/>
</dbReference>
<dbReference type="AlphaFoldDB" id="Q20CJ2"/>
<accession>Q20CJ2</accession>
<dbReference type="InterPro" id="IPR050266">
    <property type="entry name" value="AB_hydrolase_sf"/>
</dbReference>
<protein>
    <submittedName>
        <fullName evidence="2">CesH</fullName>
    </submittedName>
</protein>
<dbReference type="InterPro" id="IPR029058">
    <property type="entry name" value="AB_hydrolase_fold"/>
</dbReference>
<dbReference type="InterPro" id="IPR000073">
    <property type="entry name" value="AB_hydrolase_1"/>
</dbReference>
<reference evidence="2" key="1">
    <citation type="journal article" date="2006" name="BMC Microbiol.">
        <title>Cereulide synthetase gene cluster from emetic Bacillus cereus: structure and location on a mega virulence plasmid related to Bacillus anthracis toxin plasmid pXO1.</title>
        <authorList>
            <person name="Ehling-Schulz M."/>
            <person name="Fricker M."/>
            <person name="Grallert H."/>
            <person name="Riek P."/>
            <person name="Wagner M."/>
            <person name="Scherer S."/>
        </authorList>
    </citation>
    <scope>NUCLEOTIDE SEQUENCE</scope>
    <source>
        <strain evidence="2">F4810/72</strain>
        <plasmid evidence="2">pBCE4810</plasmid>
    </source>
</reference>
<dbReference type="SMR" id="Q20CJ2"/>
<gene>
    <name evidence="2" type="primary">cesH</name>
</gene>
<dbReference type="Gene3D" id="3.40.50.1820">
    <property type="entry name" value="alpha/beta hydrolase"/>
    <property type="match status" value="1"/>
</dbReference>
<sequence length="269" mass="30926">MKFIARGDCLYYTEFGTDHERMMVYIHGGGVSGWMWDKQVEYFSQKFHCLVLDLPEHGHSRKDEQIFSIDHAAEQIIKLIEEKREGKSVVAIGFSLGSQVLLSMLSKKKDLIDFAMINSALVKPIPFANILNKIMARALPLGKKKAFSKVQAKNLYINEEYFNLYYQESLQINKDAFLRVMNENSSFKIPKTFREYSHNILVTVGEKEKKIMKDSMKEIMDNNPNCQGVIIPKIGHGIPLANPKLFNKMLEEWLDSNLIIDEVKLVSNS</sequence>
<organism evidence="2">
    <name type="scientific">Bacillus cereus</name>
    <dbReference type="NCBI Taxonomy" id="1396"/>
    <lineage>
        <taxon>Bacteria</taxon>
        <taxon>Bacillati</taxon>
        <taxon>Bacillota</taxon>
        <taxon>Bacilli</taxon>
        <taxon>Bacillales</taxon>
        <taxon>Bacillaceae</taxon>
        <taxon>Bacillus</taxon>
        <taxon>Bacillus cereus group</taxon>
    </lineage>
</organism>
<feature type="domain" description="AB hydrolase-1" evidence="1">
    <location>
        <begin position="24"/>
        <end position="247"/>
    </location>
</feature>
<dbReference type="SUPFAM" id="SSF53474">
    <property type="entry name" value="alpha/beta-Hydrolases"/>
    <property type="match status" value="1"/>
</dbReference>
<keyword evidence="2" id="KW-0614">Plasmid</keyword>
<geneLocation type="plasmid" evidence="2">
    <name>pBCE4810</name>
</geneLocation>
<dbReference type="EMBL" id="DQ360825">
    <property type="protein sequence ID" value="ABD14708.1"/>
    <property type="molecule type" value="Genomic_DNA"/>
</dbReference>
<evidence type="ECO:0000259" key="1">
    <source>
        <dbReference type="Pfam" id="PF12697"/>
    </source>
</evidence>
<name>Q20CJ2_BACCE</name>
<proteinExistence type="predicted"/>
<dbReference type="PANTHER" id="PTHR43798">
    <property type="entry name" value="MONOACYLGLYCEROL LIPASE"/>
    <property type="match status" value="1"/>
</dbReference>